<dbReference type="RefSeq" id="WP_146458398.1">
    <property type="nucleotide sequence ID" value="NZ_SJPW01000003.1"/>
</dbReference>
<dbReference type="Proteomes" id="UP000318288">
    <property type="component" value="Unassembled WGS sequence"/>
</dbReference>
<evidence type="ECO:0000313" key="3">
    <source>
        <dbReference type="EMBL" id="TWU57024.1"/>
    </source>
</evidence>
<gene>
    <name evidence="3" type="ORF">Poly51_29450</name>
</gene>
<proteinExistence type="predicted"/>
<dbReference type="InterPro" id="IPR025574">
    <property type="entry name" value="Nucleoporin_FG_rpt"/>
</dbReference>
<dbReference type="GO" id="GO:0032991">
    <property type="term" value="C:protein-containing complex"/>
    <property type="evidence" value="ECO:0007669"/>
    <property type="project" value="UniProtKB-ARBA"/>
</dbReference>
<evidence type="ECO:0000259" key="2">
    <source>
        <dbReference type="Pfam" id="PF03983"/>
    </source>
</evidence>
<evidence type="ECO:0000256" key="1">
    <source>
        <dbReference type="SAM" id="MobiDB-lite"/>
    </source>
</evidence>
<feature type="region of interest" description="Disordered" evidence="1">
    <location>
        <begin position="173"/>
        <end position="346"/>
    </location>
</feature>
<dbReference type="EMBL" id="SJPW01000003">
    <property type="protein sequence ID" value="TWU57024.1"/>
    <property type="molecule type" value="Genomic_DNA"/>
</dbReference>
<dbReference type="Gene3D" id="2.30.30.700">
    <property type="entry name" value="SLA1 homology domain 1"/>
    <property type="match status" value="1"/>
</dbReference>
<feature type="compositionally biased region" description="Low complexity" evidence="1">
    <location>
        <begin position="229"/>
        <end position="242"/>
    </location>
</feature>
<reference evidence="3 4" key="1">
    <citation type="submission" date="2019-02" db="EMBL/GenBank/DDBJ databases">
        <title>Deep-cultivation of Planctomycetes and their phenomic and genomic characterization uncovers novel biology.</title>
        <authorList>
            <person name="Wiegand S."/>
            <person name="Jogler M."/>
            <person name="Boedeker C."/>
            <person name="Pinto D."/>
            <person name="Vollmers J."/>
            <person name="Rivas-Marin E."/>
            <person name="Kohn T."/>
            <person name="Peeters S.H."/>
            <person name="Heuer A."/>
            <person name="Rast P."/>
            <person name="Oberbeckmann S."/>
            <person name="Bunk B."/>
            <person name="Jeske O."/>
            <person name="Meyerdierks A."/>
            <person name="Storesund J.E."/>
            <person name="Kallscheuer N."/>
            <person name="Luecker S."/>
            <person name="Lage O.M."/>
            <person name="Pohl T."/>
            <person name="Merkel B.J."/>
            <person name="Hornburger P."/>
            <person name="Mueller R.-W."/>
            <person name="Bruemmer F."/>
            <person name="Labrenz M."/>
            <person name="Spormann A.M."/>
            <person name="Op Den Camp H."/>
            <person name="Overmann J."/>
            <person name="Amann R."/>
            <person name="Jetten M.S.M."/>
            <person name="Mascher T."/>
            <person name="Medema M.H."/>
            <person name="Devos D.P."/>
            <person name="Kaster A.-K."/>
            <person name="Ovreas L."/>
            <person name="Rohde M."/>
            <person name="Galperin M.Y."/>
            <person name="Jogler C."/>
        </authorList>
    </citation>
    <scope>NUCLEOTIDE SEQUENCE [LARGE SCALE GENOMIC DNA]</scope>
    <source>
        <strain evidence="3 4">Poly51</strain>
    </source>
</reference>
<dbReference type="GO" id="GO:0043130">
    <property type="term" value="F:ubiquitin binding"/>
    <property type="evidence" value="ECO:0007669"/>
    <property type="project" value="InterPro"/>
</dbReference>
<dbReference type="Pfam" id="PF03983">
    <property type="entry name" value="SHD1"/>
    <property type="match status" value="1"/>
</dbReference>
<feature type="domain" description="SLA1 homology" evidence="2">
    <location>
        <begin position="410"/>
        <end position="467"/>
    </location>
</feature>
<comment type="caution">
    <text evidence="3">The sequence shown here is derived from an EMBL/GenBank/DDBJ whole genome shotgun (WGS) entry which is preliminary data.</text>
</comment>
<keyword evidence="4" id="KW-1185">Reference proteome</keyword>
<name>A0A5C6F9B3_9BACT</name>
<protein>
    <recommendedName>
        <fullName evidence="2">SLA1 homology domain-containing protein</fullName>
    </recommendedName>
</protein>
<dbReference type="OrthoDB" id="292611at2"/>
<dbReference type="Pfam" id="PF13634">
    <property type="entry name" value="Nucleoporin_FG"/>
    <property type="match status" value="1"/>
</dbReference>
<dbReference type="InterPro" id="IPR007131">
    <property type="entry name" value="SHD1"/>
</dbReference>
<sequence>MNRTIRQTFQWSLVCVLTVMLGASPVSAGWLRHHLKRRSSAVCCAPMPVCSVPVCPTAPVFPPAPIDCCPSSSAMFSPPVHVEPVYSAPVYSAPMVGSPVSGSSSGCQCDYGSVDVGSPVEMAMPMDSYVPMGETIIEDYATPMVESPIISDSYDSGTIHEEYPSAAQPIEMSTSDTTPIASPSDSATPAASVEPAATVEPQDEPAAEPTPDPAPAAKPEIPADDLFGAPADSPAAQAPADDLFGSPSEPAPAADAGGDLFGDPTPADAGGDLFGDPAPADSAPADAGMDDLFGDPSEGAAPADAGDDLFGNPPAEQKPATDSTIDDLFGSEPAEPAGEKSSDSVLEDLFGDSTTETTDEAKQATIEDLFGVTESFEELPAPIAQPAPVAKSAALQVVSNVSDSTDPIANAKVRTWIDNTGDFHVEGKLIEINESNIRLLKANGRTCTVPNSRLCDADAAYIASVQSKLAQSRVAMLTSNK</sequence>
<evidence type="ECO:0000313" key="4">
    <source>
        <dbReference type="Proteomes" id="UP000318288"/>
    </source>
</evidence>
<feature type="compositionally biased region" description="Low complexity" evidence="1">
    <location>
        <begin position="276"/>
        <end position="287"/>
    </location>
</feature>
<dbReference type="GO" id="GO:0030674">
    <property type="term" value="F:protein-macromolecule adaptor activity"/>
    <property type="evidence" value="ECO:0007669"/>
    <property type="project" value="InterPro"/>
</dbReference>
<feature type="compositionally biased region" description="Low complexity" evidence="1">
    <location>
        <begin position="177"/>
        <end position="192"/>
    </location>
</feature>
<accession>A0A5C6F9B3</accession>
<organism evidence="3 4">
    <name type="scientific">Rubripirellula tenax</name>
    <dbReference type="NCBI Taxonomy" id="2528015"/>
    <lineage>
        <taxon>Bacteria</taxon>
        <taxon>Pseudomonadati</taxon>
        <taxon>Planctomycetota</taxon>
        <taxon>Planctomycetia</taxon>
        <taxon>Pirellulales</taxon>
        <taxon>Pirellulaceae</taxon>
        <taxon>Rubripirellula</taxon>
    </lineage>
</organism>
<dbReference type="GO" id="GO:0042802">
    <property type="term" value="F:identical protein binding"/>
    <property type="evidence" value="ECO:0007669"/>
    <property type="project" value="InterPro"/>
</dbReference>
<dbReference type="GO" id="GO:0008092">
    <property type="term" value="F:cytoskeletal protein binding"/>
    <property type="evidence" value="ECO:0007669"/>
    <property type="project" value="InterPro"/>
</dbReference>
<dbReference type="AlphaFoldDB" id="A0A5C6F9B3"/>